<dbReference type="Proteomes" id="UP001066276">
    <property type="component" value="Chromosome 10"/>
</dbReference>
<evidence type="ECO:0000313" key="1">
    <source>
        <dbReference type="EMBL" id="KAJ1100333.1"/>
    </source>
</evidence>
<organism evidence="1 2">
    <name type="scientific">Pleurodeles waltl</name>
    <name type="common">Iberian ribbed newt</name>
    <dbReference type="NCBI Taxonomy" id="8319"/>
    <lineage>
        <taxon>Eukaryota</taxon>
        <taxon>Metazoa</taxon>
        <taxon>Chordata</taxon>
        <taxon>Craniata</taxon>
        <taxon>Vertebrata</taxon>
        <taxon>Euteleostomi</taxon>
        <taxon>Amphibia</taxon>
        <taxon>Batrachia</taxon>
        <taxon>Caudata</taxon>
        <taxon>Salamandroidea</taxon>
        <taxon>Salamandridae</taxon>
        <taxon>Pleurodelinae</taxon>
        <taxon>Pleurodeles</taxon>
    </lineage>
</organism>
<dbReference type="AlphaFoldDB" id="A0AAV7MGU2"/>
<gene>
    <name evidence="1" type="ORF">NDU88_005419</name>
</gene>
<proteinExistence type="predicted"/>
<reference evidence="1" key="1">
    <citation type="journal article" date="2022" name="bioRxiv">
        <title>Sequencing and chromosome-scale assembly of the giantPleurodeles waltlgenome.</title>
        <authorList>
            <person name="Brown T."/>
            <person name="Elewa A."/>
            <person name="Iarovenko S."/>
            <person name="Subramanian E."/>
            <person name="Araus A.J."/>
            <person name="Petzold A."/>
            <person name="Susuki M."/>
            <person name="Suzuki K.-i.T."/>
            <person name="Hayashi T."/>
            <person name="Toyoda A."/>
            <person name="Oliveira C."/>
            <person name="Osipova E."/>
            <person name="Leigh N.D."/>
            <person name="Simon A."/>
            <person name="Yun M.H."/>
        </authorList>
    </citation>
    <scope>NUCLEOTIDE SEQUENCE</scope>
    <source>
        <strain evidence="1">20211129_DDA</strain>
        <tissue evidence="1">Liver</tissue>
    </source>
</reference>
<protein>
    <submittedName>
        <fullName evidence="1">Uncharacterized protein</fullName>
    </submittedName>
</protein>
<dbReference type="EMBL" id="JANPWB010000014">
    <property type="protein sequence ID" value="KAJ1100333.1"/>
    <property type="molecule type" value="Genomic_DNA"/>
</dbReference>
<sequence length="98" mass="11073">MDLVLERRSSTFRKPRTALTGLAVPAVETDWAREDMSTLATSEQDNLGPEMGTKLQHIFTTMQLSLTKINGKINSLSYNVDRMSEGVYKHVERLDEAE</sequence>
<name>A0AAV7MGU2_PLEWA</name>
<keyword evidence="2" id="KW-1185">Reference proteome</keyword>
<evidence type="ECO:0000313" key="2">
    <source>
        <dbReference type="Proteomes" id="UP001066276"/>
    </source>
</evidence>
<comment type="caution">
    <text evidence="1">The sequence shown here is derived from an EMBL/GenBank/DDBJ whole genome shotgun (WGS) entry which is preliminary data.</text>
</comment>
<accession>A0AAV7MGU2</accession>